<name>A0A841FJN1_9ACTN</name>
<gene>
    <name evidence="1" type="ORF">HNR73_005397</name>
</gene>
<evidence type="ECO:0000313" key="2">
    <source>
        <dbReference type="Proteomes" id="UP000548476"/>
    </source>
</evidence>
<dbReference type="PANTHER" id="PTHR38479">
    <property type="entry name" value="LMO0824 PROTEIN"/>
    <property type="match status" value="1"/>
</dbReference>
<evidence type="ECO:0000313" key="1">
    <source>
        <dbReference type="EMBL" id="MBB6037521.1"/>
    </source>
</evidence>
<accession>A0A841FJN1</accession>
<organism evidence="1 2">
    <name type="scientific">Phytomonospora endophytica</name>
    <dbReference type="NCBI Taxonomy" id="714109"/>
    <lineage>
        <taxon>Bacteria</taxon>
        <taxon>Bacillati</taxon>
        <taxon>Actinomycetota</taxon>
        <taxon>Actinomycetes</taxon>
        <taxon>Micromonosporales</taxon>
        <taxon>Micromonosporaceae</taxon>
        <taxon>Phytomonospora</taxon>
    </lineage>
</organism>
<proteinExistence type="predicted"/>
<dbReference type="RefSeq" id="WP_184790332.1">
    <property type="nucleotide sequence ID" value="NZ_BONT01000093.1"/>
</dbReference>
<keyword evidence="2" id="KW-1185">Reference proteome</keyword>
<comment type="caution">
    <text evidence="1">The sequence shown here is derived from an EMBL/GenBank/DDBJ whole genome shotgun (WGS) entry which is preliminary data.</text>
</comment>
<reference evidence="1 2" key="1">
    <citation type="submission" date="2020-08" db="EMBL/GenBank/DDBJ databases">
        <title>Genomic Encyclopedia of Type Strains, Phase IV (KMG-IV): sequencing the most valuable type-strain genomes for metagenomic binning, comparative biology and taxonomic classification.</title>
        <authorList>
            <person name="Goeker M."/>
        </authorList>
    </citation>
    <scope>NUCLEOTIDE SEQUENCE [LARGE SCALE GENOMIC DNA]</scope>
    <source>
        <strain evidence="1 2">YIM 65646</strain>
    </source>
</reference>
<dbReference type="Pfam" id="PF06224">
    <property type="entry name" value="AlkZ-like"/>
    <property type="match status" value="1"/>
</dbReference>
<dbReference type="InterPro" id="IPR009351">
    <property type="entry name" value="AlkZ-like"/>
</dbReference>
<dbReference type="EMBL" id="JACHGT010000012">
    <property type="protein sequence ID" value="MBB6037521.1"/>
    <property type="molecule type" value="Genomic_DNA"/>
</dbReference>
<protein>
    <recommendedName>
        <fullName evidence="3">Winged helix DNA-binding domain-containing protein</fullName>
    </recommendedName>
</protein>
<sequence length="389" mass="41927">MTDAPAPEKLRAWWAHRQGLLTSTPAAPADVLITGGWSRSVGGANPYVTLFARAGTTREAADQAVADLSVYELPSARGCTYVLPAADYGLGLTLARPAARTAVKVLTRLGVPDGEVEKLGGQVLDVFEGDEALTPAELRDRLGDKVRNLGEEGRKKGAATTLPATLGVLQAAGEIRRVPVNGRLDQQRFAYTRWNATGTVADAPAELARRYFYWTGGASVAHFQWFSGFGVRDAKAALSEVDLVGIPGTDLLMHSGDVEEFDEFTAPDEPAYALVCWIDSLFLLRRDLASIAEPGDLKRAAIGHTQGALSDLATQAIVDRGRLVGLWEYDPGAEEIVWVSFTRPDDALRAAVARTQDYVRDQLGDLRGSSMDTAKARKPRIEAIKALKL</sequence>
<dbReference type="AlphaFoldDB" id="A0A841FJN1"/>
<evidence type="ECO:0008006" key="3">
    <source>
        <dbReference type="Google" id="ProtNLM"/>
    </source>
</evidence>
<dbReference type="Proteomes" id="UP000548476">
    <property type="component" value="Unassembled WGS sequence"/>
</dbReference>
<dbReference type="PANTHER" id="PTHR38479:SF2">
    <property type="entry name" value="WINGED HELIX DNA-BINDING DOMAIN-CONTAINING PROTEIN"/>
    <property type="match status" value="1"/>
</dbReference>